<feature type="region of interest" description="Disordered" evidence="7">
    <location>
        <begin position="427"/>
        <end position="457"/>
    </location>
</feature>
<comment type="subcellular location">
    <subcellularLocation>
        <location evidence="1">Nucleus</location>
        <location evidence="1">Nucleolus</location>
    </subcellularLocation>
    <subcellularLocation>
        <location evidence="2">Nucleus</location>
        <location evidence="2">Nucleoplasm</location>
    </subcellularLocation>
</comment>
<feature type="compositionally biased region" description="Acidic residues" evidence="7">
    <location>
        <begin position="354"/>
        <end position="372"/>
    </location>
</feature>
<feature type="region of interest" description="Disordered" evidence="7">
    <location>
        <begin position="353"/>
        <end position="410"/>
    </location>
</feature>
<evidence type="ECO:0000256" key="6">
    <source>
        <dbReference type="ARBA" id="ARBA00023242"/>
    </source>
</evidence>
<evidence type="ECO:0000256" key="5">
    <source>
        <dbReference type="ARBA" id="ARBA00022517"/>
    </source>
</evidence>
<comment type="similarity">
    <text evidence="3">Belongs to the NOP53 family.</text>
</comment>
<evidence type="ECO:0000313" key="8">
    <source>
        <dbReference type="EMBL" id="QWU87793.1"/>
    </source>
</evidence>
<keyword evidence="6" id="KW-0539">Nucleus</keyword>
<evidence type="ECO:0000256" key="4">
    <source>
        <dbReference type="ARBA" id="ARBA00018339"/>
    </source>
</evidence>
<accession>A0ABX8I967</accession>
<dbReference type="EMBL" id="CP076662">
    <property type="protein sequence ID" value="QWU87793.1"/>
    <property type="molecule type" value="Genomic_DNA"/>
</dbReference>
<dbReference type="Gene3D" id="3.30.230.100">
    <property type="match status" value="1"/>
</dbReference>
<dbReference type="Pfam" id="PF07767">
    <property type="entry name" value="Nop53"/>
    <property type="match status" value="1"/>
</dbReference>
<evidence type="ECO:0000313" key="9">
    <source>
        <dbReference type="Proteomes" id="UP000825434"/>
    </source>
</evidence>
<keyword evidence="5" id="KW-0690">Ribosome biogenesis</keyword>
<proteinExistence type="inferred from homology"/>
<feature type="compositionally biased region" description="Basic and acidic residues" evidence="7">
    <location>
        <begin position="427"/>
        <end position="438"/>
    </location>
</feature>
<keyword evidence="9" id="KW-1185">Reference proteome</keyword>
<dbReference type="InterPro" id="IPR011687">
    <property type="entry name" value="Nop53/GLTSCR2"/>
</dbReference>
<evidence type="ECO:0000256" key="1">
    <source>
        <dbReference type="ARBA" id="ARBA00004604"/>
    </source>
</evidence>
<feature type="compositionally biased region" description="Basic residues" evidence="7">
    <location>
        <begin position="385"/>
        <end position="394"/>
    </location>
</feature>
<dbReference type="PANTHER" id="PTHR14211:SF7">
    <property type="entry name" value="RIBOSOME BIOGENESIS PROTEIN NOP53"/>
    <property type="match status" value="1"/>
</dbReference>
<evidence type="ECO:0000256" key="7">
    <source>
        <dbReference type="SAM" id="MobiDB-lite"/>
    </source>
</evidence>
<name>A0ABX8I967_9ASCO</name>
<organism evidence="8 9">
    <name type="scientific">Candidozyma haemuli</name>
    <dbReference type="NCBI Taxonomy" id="45357"/>
    <lineage>
        <taxon>Eukaryota</taxon>
        <taxon>Fungi</taxon>
        <taxon>Dikarya</taxon>
        <taxon>Ascomycota</taxon>
        <taxon>Saccharomycotina</taxon>
        <taxon>Pichiomycetes</taxon>
        <taxon>Metschnikowiaceae</taxon>
        <taxon>Candidozyma</taxon>
    </lineage>
</organism>
<evidence type="ECO:0000256" key="3">
    <source>
        <dbReference type="ARBA" id="ARBA00008838"/>
    </source>
</evidence>
<reference evidence="8 9" key="1">
    <citation type="submission" date="2021-06" db="EMBL/GenBank/DDBJ databases">
        <title>Candida outbreak in Lebanon.</title>
        <authorList>
            <person name="Finianos M."/>
        </authorList>
    </citation>
    <scope>NUCLEOTIDE SEQUENCE [LARGE SCALE GENOMIC DNA]</scope>
    <source>
        <strain evidence="8">CA3LBN</strain>
    </source>
</reference>
<feature type="compositionally biased region" description="Basic residues" evidence="7">
    <location>
        <begin position="440"/>
        <end position="451"/>
    </location>
</feature>
<feature type="compositionally biased region" description="Basic and acidic residues" evidence="7">
    <location>
        <begin position="395"/>
        <end position="410"/>
    </location>
</feature>
<dbReference type="PANTHER" id="PTHR14211">
    <property type="entry name" value="GLIOMA SUPPRESSOR CANDIDATE REGION GENE 2"/>
    <property type="match status" value="1"/>
</dbReference>
<evidence type="ECO:0000256" key="2">
    <source>
        <dbReference type="ARBA" id="ARBA00004642"/>
    </source>
</evidence>
<dbReference type="Proteomes" id="UP000825434">
    <property type="component" value="Chromosome 2"/>
</dbReference>
<protein>
    <recommendedName>
        <fullName evidence="4">Ribosome biogenesis protein NOP53</fullName>
    </recommendedName>
</protein>
<sequence length="520" mass="59200">MISEEVPLSCGEYTVSMIRGEAPKKPNIVYVTEQAPTPIGCYVYAVPGRNEDVHTAVLQACADTLVHDLAHRLVRVLVKKSGCPSFVCVSGAVSEMDQMELMGRVAHLKKIDPSQLITMDNSAKVTKPKAQPSRKGKRAWRRNIDVEDINESLDAKRDREILHGEDGRDEFVIDTKGSTSKGPTAKKLKMTEILANKSKVEPIRSRSVKKRVSGSKVKELMALGGRSITDEKHQKRLEKEGLVKGANVDVWGENDEAALPDELKKSAYVSITKPSKVPKTAQQGPIALTLHKTKGSVENDVDAGKSYNPSLESWQALIDKEFDAESSVEMQRQAMAEHEKRIQFLIENMKEDVFESEDEETKPQEEEEDVPEEEKYRLSLNAPAKWKKKTKTQRNKMERNAKMRELETKLHDLRVRMKELQRLEDIEKEVETKQEASKNKAPKQKKHRRHGRNEVIFKPLEVKLSDELSGNLKNVKPEGNPFYDQMHRLQASGKIEALGLRRKRRYAPKIVEKHSYRHYK</sequence>
<gene>
    <name evidence="8" type="ORF">CA3LBN_002058</name>
</gene>